<evidence type="ECO:0000256" key="2">
    <source>
        <dbReference type="ARBA" id="ARBA00022448"/>
    </source>
</evidence>
<protein>
    <submittedName>
        <fullName evidence="9">Amino acid ABC transporter membrane protein 2, PAAT family</fullName>
    </submittedName>
</protein>
<evidence type="ECO:0000256" key="4">
    <source>
        <dbReference type="ARBA" id="ARBA00022692"/>
    </source>
</evidence>
<dbReference type="EMBL" id="FODY01000034">
    <property type="protein sequence ID" value="SEP45144.1"/>
    <property type="molecule type" value="Genomic_DNA"/>
</dbReference>
<dbReference type="Gene3D" id="1.10.3720.10">
    <property type="entry name" value="MetI-like"/>
    <property type="match status" value="1"/>
</dbReference>
<evidence type="ECO:0000259" key="8">
    <source>
        <dbReference type="PROSITE" id="PS50928"/>
    </source>
</evidence>
<evidence type="ECO:0000256" key="3">
    <source>
        <dbReference type="ARBA" id="ARBA00022475"/>
    </source>
</evidence>
<evidence type="ECO:0000256" key="1">
    <source>
        <dbReference type="ARBA" id="ARBA00004651"/>
    </source>
</evidence>
<keyword evidence="6 7" id="KW-0472">Membrane</keyword>
<sequence length="216" mass="23667">MISELLQPELFLFLGAGLMTTLYIAVASIVLSMIAGTILGIARFSGHRLFAPAAALYIESVRNTPLLLFILAVRFMTPLPPVQAGVAAMTIFTASIVAEIVRGGLNSIHKGQWEAARSQGFGYWQTLRYIVLPQALRNMIPPLVSQCTTVIKDTSFVWAVGIEDLTGKGMIIMGKYGTSAQVFCIFGMIALIYFVMNYALSGYARAQHRKMAHHSY</sequence>
<evidence type="ECO:0000256" key="7">
    <source>
        <dbReference type="RuleBase" id="RU363032"/>
    </source>
</evidence>
<feature type="transmembrane region" description="Helical" evidence="7">
    <location>
        <begin position="82"/>
        <end position="101"/>
    </location>
</feature>
<evidence type="ECO:0000256" key="5">
    <source>
        <dbReference type="ARBA" id="ARBA00022989"/>
    </source>
</evidence>
<feature type="transmembrane region" description="Helical" evidence="7">
    <location>
        <begin position="180"/>
        <end position="200"/>
    </location>
</feature>
<dbReference type="InterPro" id="IPR043429">
    <property type="entry name" value="ArtM/GltK/GlnP/TcyL/YhdX-like"/>
</dbReference>
<evidence type="ECO:0000313" key="9">
    <source>
        <dbReference type="EMBL" id="SEP45144.1"/>
    </source>
</evidence>
<evidence type="ECO:0000256" key="6">
    <source>
        <dbReference type="ARBA" id="ARBA00023136"/>
    </source>
</evidence>
<comment type="similarity">
    <text evidence="7">Belongs to the binding-protein-dependent transport system permease family.</text>
</comment>
<proteinExistence type="inferred from homology"/>
<name>A0A1H8XYN1_9FIRM</name>
<feature type="domain" description="ABC transmembrane type-1" evidence="8">
    <location>
        <begin position="18"/>
        <end position="204"/>
    </location>
</feature>
<dbReference type="InterPro" id="IPR010065">
    <property type="entry name" value="AA_ABC_transptr_permease_3TM"/>
</dbReference>
<dbReference type="CDD" id="cd06261">
    <property type="entry name" value="TM_PBP2"/>
    <property type="match status" value="1"/>
</dbReference>
<dbReference type="PANTHER" id="PTHR30614:SF41">
    <property type="entry name" value="INNER MEMBRANE AMINO-ACID ABC TRANSPORTER PERMEASE PROTEIN YHDY"/>
    <property type="match status" value="1"/>
</dbReference>
<evidence type="ECO:0000313" key="10">
    <source>
        <dbReference type="Proteomes" id="UP000198847"/>
    </source>
</evidence>
<feature type="transmembrane region" description="Helical" evidence="7">
    <location>
        <begin position="54"/>
        <end position="76"/>
    </location>
</feature>
<dbReference type="Proteomes" id="UP000198847">
    <property type="component" value="Unassembled WGS sequence"/>
</dbReference>
<feature type="transmembrane region" description="Helical" evidence="7">
    <location>
        <begin position="12"/>
        <end position="42"/>
    </location>
</feature>
<dbReference type="SUPFAM" id="SSF161098">
    <property type="entry name" value="MetI-like"/>
    <property type="match status" value="1"/>
</dbReference>
<dbReference type="GO" id="GO:0022857">
    <property type="term" value="F:transmembrane transporter activity"/>
    <property type="evidence" value="ECO:0007669"/>
    <property type="project" value="InterPro"/>
</dbReference>
<keyword evidence="3" id="KW-1003">Cell membrane</keyword>
<dbReference type="PROSITE" id="PS50928">
    <property type="entry name" value="ABC_TM1"/>
    <property type="match status" value="1"/>
</dbReference>
<keyword evidence="10" id="KW-1185">Reference proteome</keyword>
<dbReference type="GO" id="GO:0043190">
    <property type="term" value="C:ATP-binding cassette (ABC) transporter complex"/>
    <property type="evidence" value="ECO:0007669"/>
    <property type="project" value="InterPro"/>
</dbReference>
<dbReference type="Pfam" id="PF00528">
    <property type="entry name" value="BPD_transp_1"/>
    <property type="match status" value="1"/>
</dbReference>
<dbReference type="PANTHER" id="PTHR30614">
    <property type="entry name" value="MEMBRANE COMPONENT OF AMINO ACID ABC TRANSPORTER"/>
    <property type="match status" value="1"/>
</dbReference>
<dbReference type="InterPro" id="IPR035906">
    <property type="entry name" value="MetI-like_sf"/>
</dbReference>
<reference evidence="9 10" key="1">
    <citation type="submission" date="2016-10" db="EMBL/GenBank/DDBJ databases">
        <authorList>
            <person name="de Groot N.N."/>
        </authorList>
    </citation>
    <scope>NUCLEOTIDE SEQUENCE [LARGE SCALE GENOMIC DNA]</scope>
    <source>
        <strain evidence="9 10">DSM 13305</strain>
    </source>
</reference>
<dbReference type="GO" id="GO:0006865">
    <property type="term" value="P:amino acid transport"/>
    <property type="evidence" value="ECO:0007669"/>
    <property type="project" value="TreeGrafter"/>
</dbReference>
<keyword evidence="4 7" id="KW-0812">Transmembrane</keyword>
<dbReference type="AlphaFoldDB" id="A0A1H8XYN1"/>
<dbReference type="NCBIfam" id="TIGR01726">
    <property type="entry name" value="HEQRo_perm_3TM"/>
    <property type="match status" value="1"/>
</dbReference>
<keyword evidence="2 7" id="KW-0813">Transport</keyword>
<organism evidence="9 10">
    <name type="scientific">Propionispora vibrioides</name>
    <dbReference type="NCBI Taxonomy" id="112903"/>
    <lineage>
        <taxon>Bacteria</taxon>
        <taxon>Bacillati</taxon>
        <taxon>Bacillota</taxon>
        <taxon>Negativicutes</taxon>
        <taxon>Selenomonadales</taxon>
        <taxon>Sporomusaceae</taxon>
        <taxon>Propionispora</taxon>
    </lineage>
</organism>
<dbReference type="InterPro" id="IPR000515">
    <property type="entry name" value="MetI-like"/>
</dbReference>
<gene>
    <name evidence="9" type="ORF">SAMN04490178_13426</name>
</gene>
<dbReference type="OrthoDB" id="9811552at2"/>
<keyword evidence="5 7" id="KW-1133">Transmembrane helix</keyword>
<comment type="subcellular location">
    <subcellularLocation>
        <location evidence="1 7">Cell membrane</location>
        <topology evidence="1 7">Multi-pass membrane protein</topology>
    </subcellularLocation>
</comment>
<dbReference type="RefSeq" id="WP_091751592.1">
    <property type="nucleotide sequence ID" value="NZ_FODY01000034.1"/>
</dbReference>
<dbReference type="STRING" id="112903.SAMN04490178_13426"/>
<accession>A0A1H8XYN1</accession>